<organism evidence="1 2">
    <name type="scientific">Pectobacterium araliae</name>
    <dbReference type="NCBI Taxonomy" id="3073862"/>
    <lineage>
        <taxon>Bacteria</taxon>
        <taxon>Pseudomonadati</taxon>
        <taxon>Pseudomonadota</taxon>
        <taxon>Gammaproteobacteria</taxon>
        <taxon>Enterobacterales</taxon>
        <taxon>Pectobacteriaceae</taxon>
        <taxon>Pectobacterium</taxon>
    </lineage>
</organism>
<dbReference type="EMBL" id="AP028908">
    <property type="protein sequence ID" value="BES85106.1"/>
    <property type="molecule type" value="Genomic_DNA"/>
</dbReference>
<evidence type="ECO:0000313" key="2">
    <source>
        <dbReference type="Proteomes" id="UP001377830"/>
    </source>
</evidence>
<reference evidence="2" key="1">
    <citation type="journal article" date="2024" name="Int. J. Syst. Evol. Microbiol.">
        <title>Pectobacterium araliae sp. nov., a pathogen causing bacterial soft rot of Japanese angelica tree in Japan.</title>
        <authorList>
            <person name="Sawada H."/>
            <person name="Someya N."/>
            <person name="Morohoshi T."/>
            <person name="Ono M."/>
            <person name="Satou M."/>
        </authorList>
    </citation>
    <scope>NUCLEOTIDE SEQUENCE [LARGE SCALE GENOMIC DNA]</scope>
    <source>
        <strain evidence="2">MAFF 302110</strain>
    </source>
</reference>
<dbReference type="AlphaFoldDB" id="A0AAN0KF25"/>
<dbReference type="KEGG" id="parl:PEC302110_22030"/>
<name>A0AAN0KF25_9GAMM</name>
<gene>
    <name evidence="1" type="ORF">PEC302110_22030</name>
</gene>
<dbReference type="Proteomes" id="UP001377830">
    <property type="component" value="Chromosome"/>
</dbReference>
<protein>
    <submittedName>
        <fullName evidence="1">Uncharacterized protein</fullName>
    </submittedName>
</protein>
<keyword evidence="2" id="KW-1185">Reference proteome</keyword>
<accession>A0AAN0KF25</accession>
<sequence>MITDCCIGTGEFTDFYALSVNLNEKGESAYLLPMIIISNVFFTVIRQGYP</sequence>
<proteinExistence type="predicted"/>
<evidence type="ECO:0000313" key="1">
    <source>
        <dbReference type="EMBL" id="BES85106.1"/>
    </source>
</evidence>